<dbReference type="InterPro" id="IPR046219">
    <property type="entry name" value="DUF6252"/>
</dbReference>
<dbReference type="EMBL" id="VOEI01000008">
    <property type="protein sequence ID" value="TWR23973.1"/>
    <property type="molecule type" value="Genomic_DNA"/>
</dbReference>
<sequence>MKKYTFTLLALATVLFSSCFKNDNNNNTGFYYDPYFVAEKNGLAVYAVPFSAKVGTDSIQVSGRSNDAGLRMNFKYTGKGTYALTGNQAKYYQLLGKDTVSRYNVGLDTSSKVQIVALDSINKVIGGTFTIKLKRTFPATSSIYPDSVKFTKGQFVIALPR</sequence>
<proteinExistence type="predicted"/>
<feature type="chain" id="PRO_5022027524" evidence="1">
    <location>
        <begin position="24"/>
        <end position="161"/>
    </location>
</feature>
<accession>A0A563TXI8</accession>
<dbReference type="AlphaFoldDB" id="A0A563TXI8"/>
<dbReference type="OrthoDB" id="794197at2"/>
<comment type="caution">
    <text evidence="2">The sequence shown here is derived from an EMBL/GenBank/DDBJ whole genome shotgun (WGS) entry which is preliminary data.</text>
</comment>
<protein>
    <submittedName>
        <fullName evidence="2">Uncharacterized protein</fullName>
    </submittedName>
</protein>
<keyword evidence="3" id="KW-1185">Reference proteome</keyword>
<evidence type="ECO:0000313" key="2">
    <source>
        <dbReference type="EMBL" id="TWR23973.1"/>
    </source>
</evidence>
<keyword evidence="1" id="KW-0732">Signal</keyword>
<dbReference type="Proteomes" id="UP000318010">
    <property type="component" value="Unassembled WGS sequence"/>
</dbReference>
<evidence type="ECO:0000313" key="3">
    <source>
        <dbReference type="Proteomes" id="UP000318010"/>
    </source>
</evidence>
<organism evidence="2 3">
    <name type="scientific">Mucilaginibacter achroorhodeus</name>
    <dbReference type="NCBI Taxonomy" id="2599294"/>
    <lineage>
        <taxon>Bacteria</taxon>
        <taxon>Pseudomonadati</taxon>
        <taxon>Bacteroidota</taxon>
        <taxon>Sphingobacteriia</taxon>
        <taxon>Sphingobacteriales</taxon>
        <taxon>Sphingobacteriaceae</taxon>
        <taxon>Mucilaginibacter</taxon>
    </lineage>
</organism>
<reference evidence="2 3" key="1">
    <citation type="submission" date="2019-07" db="EMBL/GenBank/DDBJ databases">
        <authorList>
            <person name="Kim J."/>
        </authorList>
    </citation>
    <scope>NUCLEOTIDE SEQUENCE [LARGE SCALE GENOMIC DNA]</scope>
    <source>
        <strain evidence="2 3">MJ1a</strain>
    </source>
</reference>
<feature type="signal peptide" evidence="1">
    <location>
        <begin position="1"/>
        <end position="23"/>
    </location>
</feature>
<dbReference type="RefSeq" id="WP_146273329.1">
    <property type="nucleotide sequence ID" value="NZ_VOEI01000008.1"/>
</dbReference>
<dbReference type="PROSITE" id="PS51257">
    <property type="entry name" value="PROKAR_LIPOPROTEIN"/>
    <property type="match status" value="1"/>
</dbReference>
<evidence type="ECO:0000256" key="1">
    <source>
        <dbReference type="SAM" id="SignalP"/>
    </source>
</evidence>
<dbReference type="Pfam" id="PF19765">
    <property type="entry name" value="DUF6252"/>
    <property type="match status" value="1"/>
</dbReference>
<gene>
    <name evidence="2" type="ORF">FPZ42_18385</name>
</gene>
<name>A0A563TXI8_9SPHI</name>